<dbReference type="OrthoDB" id="15542at10239"/>
<name>A0A2H4T2X9_9VIRU</name>
<dbReference type="Proteomes" id="UP000289333">
    <property type="component" value="Segment"/>
</dbReference>
<evidence type="ECO:0000256" key="1">
    <source>
        <dbReference type="SAM" id="Phobius"/>
    </source>
</evidence>
<feature type="transmembrane region" description="Helical" evidence="1">
    <location>
        <begin position="12"/>
        <end position="30"/>
    </location>
</feature>
<keyword evidence="1" id="KW-0812">Transmembrane</keyword>
<evidence type="ECO:0000313" key="3">
    <source>
        <dbReference type="Proteomes" id="UP000289333"/>
    </source>
</evidence>
<dbReference type="KEGG" id="vg:41701426"/>
<dbReference type="EMBL" id="KY457233">
    <property type="protein sequence ID" value="ATY70238.1"/>
    <property type="molecule type" value="Genomic_DNA"/>
</dbReference>
<dbReference type="Pfam" id="PF05006">
    <property type="entry name" value="PIF3"/>
    <property type="match status" value="1"/>
</dbReference>
<keyword evidence="1" id="KW-0472">Membrane</keyword>
<protein>
    <submittedName>
        <fullName evidence="2">Pif3</fullName>
    </submittedName>
</protein>
<reference evidence="2" key="1">
    <citation type="journal article" date="2021" name="Virus">
        <title>The discovery, distribution and diversity of DNA viruses associated with Drosophila melanogaster in Europe.</title>
        <authorList>
            <person name="Wallace M.A."/>
            <person name="Coffman K.A."/>
            <person name="Gilbert C."/>
            <person name="Ravindran S."/>
            <person name="Albery G.F."/>
            <person name="Abbott J."/>
            <person name="Argyridou E."/>
            <person name="Bellosta P."/>
            <person name="Betancourt A.J."/>
            <person name="Colinet H."/>
            <person name="Eric K."/>
            <person name="Glaser-Schmitt A."/>
            <person name="Grath S."/>
            <person name="Jelic M."/>
            <person name="Kankare M."/>
            <person name="Kozeretska I."/>
            <person name="Loeschcke V."/>
            <person name="Montchamp-Moreau C."/>
            <person name="Ometto L."/>
            <person name="Onder B.S."/>
            <person name="Orengo D.J."/>
            <person name="Parsch J."/>
            <person name="Pascual M."/>
            <person name="Patenkovic A."/>
            <person name="Puerma E."/>
            <person name="Ritchie M.G."/>
            <person name="Rota-Stabelli O."/>
            <person name="Schou M.F."/>
            <person name="Serga S.V."/>
            <person name="Stamenkovic-Radak M."/>
            <person name="Tanaskovic M."/>
            <person name="Veselinovic M.S."/>
            <person name="Vieira J."/>
            <person name="Vieira C.P."/>
            <person name="Kapun M."/>
            <person name="Flatt T."/>
            <person name="Gonzalez J."/>
            <person name="Staubach F."/>
            <person name="Obbard D.J."/>
        </authorList>
    </citation>
    <scope>NUCLEOTIDE SEQUENCE</scope>
    <source>
        <strain evidence="2">DrosEU28 Tomelloso 2015</strain>
    </source>
</reference>
<sequence>MKTTSIKISQIFIAIIIILLILIVALLRLVSNINVDETLVEFPGTQKDSMRQNCNIETVYSVEDSQCDAVCAQPGIFVSKNGACVNILAFSQESVDNTCDPKKGVLAYLLGDPQFGKTKLLCLSIDLGVQPDDISEPNTICEGGTIDIDYVKSFPQLYSCTCPNDEILTTIPNTSTIRQRGVCVSKNMYDVYNFNDLIYKPTV</sequence>
<accession>A0A2H4T2X9</accession>
<evidence type="ECO:0000313" key="2">
    <source>
        <dbReference type="EMBL" id="ATY70238.1"/>
    </source>
</evidence>
<dbReference type="GeneID" id="41701426"/>
<organism evidence="2">
    <name type="scientific">Tomelloso virus</name>
    <dbReference type="NCBI Taxonomy" id="2053981"/>
    <lineage>
        <taxon>Viruses</taxon>
        <taxon>Viruses incertae sedis</taxon>
        <taxon>Naldaviricetes</taxon>
        <taxon>Lefavirales</taxon>
        <taxon>Nudiviridae</taxon>
        <taxon>Alphanudivirus</taxon>
        <taxon>Alphanudivirus alterdromelanogasteris</taxon>
    </lineage>
</organism>
<keyword evidence="1" id="KW-1133">Transmembrane helix</keyword>
<dbReference type="RefSeq" id="YP_009553449.1">
    <property type="nucleotide sequence ID" value="NC_040789.1"/>
</dbReference>
<keyword evidence="3" id="KW-1185">Reference proteome</keyword>
<proteinExistence type="predicted"/>
<dbReference type="InterPro" id="IPR007703">
    <property type="entry name" value="PIF3"/>
</dbReference>